<dbReference type="InterPro" id="IPR036157">
    <property type="entry name" value="dUTPase-like_sf"/>
</dbReference>
<dbReference type="NCBIfam" id="NF001862">
    <property type="entry name" value="PRK00601.1"/>
    <property type="match status" value="1"/>
</dbReference>
<dbReference type="PANTHER" id="PTHR11241">
    <property type="entry name" value="DEOXYURIDINE 5'-TRIPHOSPHATE NUCLEOTIDOHYDROLASE"/>
    <property type="match status" value="1"/>
</dbReference>
<keyword evidence="8" id="KW-1185">Reference proteome</keyword>
<dbReference type="Gene3D" id="2.70.40.10">
    <property type="match status" value="1"/>
</dbReference>
<evidence type="ECO:0000259" key="6">
    <source>
        <dbReference type="Pfam" id="PF00692"/>
    </source>
</evidence>
<dbReference type="InterPro" id="IPR033704">
    <property type="entry name" value="dUTPase_trimeric"/>
</dbReference>
<gene>
    <name evidence="5 7" type="primary">dut</name>
    <name evidence="7" type="ORF">OH818_16230</name>
</gene>
<dbReference type="InterPro" id="IPR029054">
    <property type="entry name" value="dUTPase-like"/>
</dbReference>
<keyword evidence="5" id="KW-0479">Metal-binding</keyword>
<comment type="pathway">
    <text evidence="5">Pyrimidine metabolism; dUMP biosynthesis; dUMP from dCTP (dUTP route): step 2/2.</text>
</comment>
<dbReference type="GO" id="GO:0004170">
    <property type="term" value="F:dUTP diphosphatase activity"/>
    <property type="evidence" value="ECO:0007669"/>
    <property type="project" value="UniProtKB-EC"/>
</dbReference>
<keyword evidence="2 5" id="KW-0378">Hydrolase</keyword>
<organism evidence="7 8">
    <name type="scientific">Jiella pelagia</name>
    <dbReference type="NCBI Taxonomy" id="2986949"/>
    <lineage>
        <taxon>Bacteria</taxon>
        <taxon>Pseudomonadati</taxon>
        <taxon>Pseudomonadota</taxon>
        <taxon>Alphaproteobacteria</taxon>
        <taxon>Hyphomicrobiales</taxon>
        <taxon>Aurantimonadaceae</taxon>
        <taxon>Jiella</taxon>
    </lineage>
</organism>
<feature type="binding site" evidence="5">
    <location>
        <begin position="73"/>
        <end position="75"/>
    </location>
    <ligand>
        <name>substrate</name>
    </ligand>
</feature>
<feature type="binding site" evidence="5">
    <location>
        <begin position="90"/>
        <end position="92"/>
    </location>
    <ligand>
        <name>substrate</name>
    </ligand>
</feature>
<dbReference type="Proteomes" id="UP001164020">
    <property type="component" value="Chromosome"/>
</dbReference>
<keyword evidence="3 5" id="KW-0546">Nucleotide metabolism</keyword>
<dbReference type="CDD" id="cd07557">
    <property type="entry name" value="trimeric_dUTPase"/>
    <property type="match status" value="1"/>
</dbReference>
<dbReference type="RefSeq" id="WP_268879589.1">
    <property type="nucleotide sequence ID" value="NZ_CP114029.1"/>
</dbReference>
<evidence type="ECO:0000256" key="4">
    <source>
        <dbReference type="ARBA" id="ARBA00047686"/>
    </source>
</evidence>
<evidence type="ECO:0000256" key="3">
    <source>
        <dbReference type="ARBA" id="ARBA00023080"/>
    </source>
</evidence>
<comment type="function">
    <text evidence="5">This enzyme is involved in nucleotide metabolism: it produces dUMP, the immediate precursor of thymidine nucleotides and it decreases the intracellular concentration of dUTP so that uracil cannot be incorporated into DNA.</text>
</comment>
<evidence type="ECO:0000313" key="7">
    <source>
        <dbReference type="EMBL" id="WAP67141.1"/>
    </source>
</evidence>
<dbReference type="HAMAP" id="MF_00116">
    <property type="entry name" value="dUTPase_bact"/>
    <property type="match status" value="1"/>
</dbReference>
<feature type="binding site" evidence="5">
    <location>
        <position position="86"/>
    </location>
    <ligand>
        <name>substrate</name>
    </ligand>
</feature>
<evidence type="ECO:0000313" key="8">
    <source>
        <dbReference type="Proteomes" id="UP001164020"/>
    </source>
</evidence>
<evidence type="ECO:0000256" key="2">
    <source>
        <dbReference type="ARBA" id="ARBA00022801"/>
    </source>
</evidence>
<dbReference type="InterPro" id="IPR008181">
    <property type="entry name" value="dUTPase"/>
</dbReference>
<keyword evidence="5" id="KW-0460">Magnesium</keyword>
<comment type="catalytic activity">
    <reaction evidence="4 5">
        <text>dUTP + H2O = dUMP + diphosphate + H(+)</text>
        <dbReference type="Rhea" id="RHEA:10248"/>
        <dbReference type="ChEBI" id="CHEBI:15377"/>
        <dbReference type="ChEBI" id="CHEBI:15378"/>
        <dbReference type="ChEBI" id="CHEBI:33019"/>
        <dbReference type="ChEBI" id="CHEBI:61555"/>
        <dbReference type="ChEBI" id="CHEBI:246422"/>
        <dbReference type="EC" id="3.6.1.23"/>
    </reaction>
</comment>
<reference evidence="7" key="1">
    <citation type="submission" date="2022-12" db="EMBL/GenBank/DDBJ databases">
        <title>Jiella pelagia sp. nov., isolated from phosphonate enriched culture of Northwest Pacific surface seawater.</title>
        <authorList>
            <person name="Shin D.Y."/>
            <person name="Hwang C.Y."/>
        </authorList>
    </citation>
    <scope>NUCLEOTIDE SEQUENCE</scope>
    <source>
        <strain evidence="7">HL-NP1</strain>
    </source>
</reference>
<dbReference type="EC" id="3.6.1.23" evidence="5"/>
<dbReference type="SUPFAM" id="SSF51283">
    <property type="entry name" value="dUTPase-like"/>
    <property type="match status" value="1"/>
</dbReference>
<name>A0ABY7BTU7_9HYPH</name>
<protein>
    <recommendedName>
        <fullName evidence="5">Deoxyuridine 5'-triphosphate nucleotidohydrolase</fullName>
        <shortName evidence="5">dUTPase</shortName>
        <ecNumber evidence="5">3.6.1.23</ecNumber>
    </recommendedName>
    <alternativeName>
        <fullName evidence="5">dUTP pyrophosphatase</fullName>
    </alternativeName>
</protein>
<comment type="cofactor">
    <cofactor evidence="5">
        <name>Mg(2+)</name>
        <dbReference type="ChEBI" id="CHEBI:18420"/>
    </cofactor>
</comment>
<proteinExistence type="inferred from homology"/>
<dbReference type="NCBIfam" id="TIGR00576">
    <property type="entry name" value="dut"/>
    <property type="match status" value="1"/>
</dbReference>
<comment type="caution">
    <text evidence="5">Lacks conserved residue(s) required for the propagation of feature annotation.</text>
</comment>
<dbReference type="PANTHER" id="PTHR11241:SF0">
    <property type="entry name" value="DEOXYURIDINE 5'-TRIPHOSPHATE NUCLEOTIDOHYDROLASE"/>
    <property type="match status" value="1"/>
</dbReference>
<accession>A0ABY7BTU7</accession>
<evidence type="ECO:0000256" key="1">
    <source>
        <dbReference type="ARBA" id="ARBA00006581"/>
    </source>
</evidence>
<sequence length="154" mass="15722">MSASRSEVTVRILRLGNGGGASLPAYASEGAAGADLAAALQTPLTLKPGERALVPTGLAVELPDGFEMQIRPRSGLAARHGVTVLNSPGTVDSDYRGEVKVLLINLGAEAVTISDGERIAQAVIAPVTRAEFRLVDALSGSVRGEGGFGSTGRK</sequence>
<comment type="similarity">
    <text evidence="1 5">Belongs to the dUTPase family.</text>
</comment>
<evidence type="ECO:0000256" key="5">
    <source>
        <dbReference type="HAMAP-Rule" id="MF_00116"/>
    </source>
</evidence>
<dbReference type="Pfam" id="PF00692">
    <property type="entry name" value="dUTPase"/>
    <property type="match status" value="1"/>
</dbReference>
<feature type="domain" description="dUTPase-like" evidence="6">
    <location>
        <begin position="22"/>
        <end position="152"/>
    </location>
</feature>
<dbReference type="EMBL" id="CP114029">
    <property type="protein sequence ID" value="WAP67141.1"/>
    <property type="molecule type" value="Genomic_DNA"/>
</dbReference>